<organism evidence="2 3">
    <name type="scientific">Escherichia coli</name>
    <dbReference type="NCBI Taxonomy" id="562"/>
    <lineage>
        <taxon>Bacteria</taxon>
        <taxon>Pseudomonadati</taxon>
        <taxon>Pseudomonadota</taxon>
        <taxon>Gammaproteobacteria</taxon>
        <taxon>Enterobacterales</taxon>
        <taxon>Enterobacteriaceae</taxon>
        <taxon>Escherichia</taxon>
    </lineage>
</organism>
<sequence length="85" mass="9270">MHAEIDAMLQAHDAGLRGGSATLTVEGKEICGFCKRSLKNMAQHLGLDELTTHEKVTGNIYSFKDGDFRKVRDGGKGFKNNSRGC</sequence>
<name>A0A2W6NT93_ECOLX</name>
<dbReference type="EMBL" id="QKWZ01001244">
    <property type="protein sequence ID" value="PZT59279.1"/>
    <property type="molecule type" value="Genomic_DNA"/>
</dbReference>
<evidence type="ECO:0000313" key="2">
    <source>
        <dbReference type="EMBL" id="PZT59279.1"/>
    </source>
</evidence>
<dbReference type="Proteomes" id="UP000249482">
    <property type="component" value="Unassembled WGS sequence"/>
</dbReference>
<reference evidence="2 3" key="1">
    <citation type="submission" date="2018-06" db="EMBL/GenBank/DDBJ databases">
        <title>Draft genome sequence of mcr-1-harboring Escherichia coli isolated from wound infection of a hospitalized patient, in Bolivia.</title>
        <authorList>
            <person name="Munoz M.E."/>
            <person name="Moura Q."/>
            <person name="Ventura P.R.M."/>
            <person name="Bustos L.R."/>
            <person name="Ovando B.G."/>
            <person name="Terrazas D.I.V."/>
            <person name="Yarhui N.B."/>
            <person name="Cerdeira L."/>
            <person name="Lincopan N."/>
        </authorList>
    </citation>
    <scope>NUCLEOTIDE SEQUENCE [LARGE SCALE GENOMIC DNA]</scope>
    <source>
        <strain evidence="2 3">EcMLT</strain>
    </source>
</reference>
<feature type="domain" description="Putative cytidine deaminase C-terminal" evidence="1">
    <location>
        <begin position="2"/>
        <end position="67"/>
    </location>
</feature>
<evidence type="ECO:0000313" key="3">
    <source>
        <dbReference type="Proteomes" id="UP000249482"/>
    </source>
</evidence>
<dbReference type="Pfam" id="PF24241">
    <property type="entry name" value="Deam_C"/>
    <property type="match status" value="1"/>
</dbReference>
<gene>
    <name evidence="2" type="ORF">DNQ45_29950</name>
</gene>
<dbReference type="InterPro" id="IPR057580">
    <property type="entry name" value="Deam_C"/>
</dbReference>
<dbReference type="AlphaFoldDB" id="A0A2W6NT93"/>
<comment type="caution">
    <text evidence="2">The sequence shown here is derived from an EMBL/GenBank/DDBJ whole genome shotgun (WGS) entry which is preliminary data.</text>
</comment>
<dbReference type="RefSeq" id="WP_115978264.1">
    <property type="nucleotide sequence ID" value="NZ_JBEDOG010000026.1"/>
</dbReference>
<accession>A0A2W6NT93</accession>
<evidence type="ECO:0000259" key="1">
    <source>
        <dbReference type="Pfam" id="PF24241"/>
    </source>
</evidence>
<proteinExistence type="predicted"/>
<protein>
    <recommendedName>
        <fullName evidence="1">Putative cytidine deaminase C-terminal domain-containing protein</fullName>
    </recommendedName>
</protein>